<sequence>MTYLKKFKGKYNQINKGTACPSLTEQSCLFPYAYRVKGIQVDEHTEETQQAEKAKTAAAR</sequence>
<dbReference type="RefSeq" id="WP_245128179.1">
    <property type="nucleotide sequence ID" value="NZ_JALJEJ010000001.1"/>
</dbReference>
<reference evidence="1" key="1">
    <citation type="submission" date="2022-04" db="EMBL/GenBank/DDBJ databases">
        <title>Mucilaginibacter sp. RS28 isolated from freshwater.</title>
        <authorList>
            <person name="Ko S.-R."/>
        </authorList>
    </citation>
    <scope>NUCLEOTIDE SEQUENCE</scope>
    <source>
        <strain evidence="1">RS28</strain>
    </source>
</reference>
<accession>A0A9X1X2I9</accession>
<evidence type="ECO:0000313" key="1">
    <source>
        <dbReference type="EMBL" id="MCJ8208348.1"/>
    </source>
</evidence>
<protein>
    <submittedName>
        <fullName evidence="1">Uncharacterized protein</fullName>
    </submittedName>
</protein>
<gene>
    <name evidence="1" type="ORF">MUY27_01420</name>
</gene>
<keyword evidence="2" id="KW-1185">Reference proteome</keyword>
<comment type="caution">
    <text evidence="1">The sequence shown here is derived from an EMBL/GenBank/DDBJ whole genome shotgun (WGS) entry which is preliminary data.</text>
</comment>
<name>A0A9X1X2I9_9SPHI</name>
<evidence type="ECO:0000313" key="2">
    <source>
        <dbReference type="Proteomes" id="UP001139450"/>
    </source>
</evidence>
<proteinExistence type="predicted"/>
<dbReference type="Proteomes" id="UP001139450">
    <property type="component" value="Unassembled WGS sequence"/>
</dbReference>
<organism evidence="1 2">
    <name type="scientific">Mucilaginibacter straminoryzae</name>
    <dbReference type="NCBI Taxonomy" id="2932774"/>
    <lineage>
        <taxon>Bacteria</taxon>
        <taxon>Pseudomonadati</taxon>
        <taxon>Bacteroidota</taxon>
        <taxon>Sphingobacteriia</taxon>
        <taxon>Sphingobacteriales</taxon>
        <taxon>Sphingobacteriaceae</taxon>
        <taxon>Mucilaginibacter</taxon>
    </lineage>
</organism>
<dbReference type="EMBL" id="JALJEJ010000001">
    <property type="protein sequence ID" value="MCJ8208348.1"/>
    <property type="molecule type" value="Genomic_DNA"/>
</dbReference>
<dbReference type="AlphaFoldDB" id="A0A9X1X2I9"/>